<feature type="transmembrane region" description="Helical" evidence="8">
    <location>
        <begin position="88"/>
        <end position="108"/>
    </location>
</feature>
<evidence type="ECO:0000256" key="2">
    <source>
        <dbReference type="ARBA" id="ARBA00022475"/>
    </source>
</evidence>
<comment type="subcellular location">
    <subcellularLocation>
        <location evidence="1">Cell membrane</location>
        <topology evidence="1">Multi-pass membrane protein</topology>
    </subcellularLocation>
</comment>
<keyword evidence="4 10" id="KW-0808">Transferase</keyword>
<comment type="caution">
    <text evidence="10">The sequence shown here is derived from an EMBL/GenBank/DDBJ whole genome shotgun (WGS) entry which is preliminary data.</text>
</comment>
<keyword evidence="3" id="KW-0328">Glycosyltransferase</keyword>
<keyword evidence="6 8" id="KW-1133">Transmembrane helix</keyword>
<evidence type="ECO:0000256" key="6">
    <source>
        <dbReference type="ARBA" id="ARBA00022989"/>
    </source>
</evidence>
<dbReference type="Proteomes" id="UP000034231">
    <property type="component" value="Unassembled WGS sequence"/>
</dbReference>
<keyword evidence="5 8" id="KW-0812">Transmembrane</keyword>
<dbReference type="GO" id="GO:0016763">
    <property type="term" value="F:pentosyltransferase activity"/>
    <property type="evidence" value="ECO:0007669"/>
    <property type="project" value="TreeGrafter"/>
</dbReference>
<feature type="transmembrane region" description="Helical" evidence="8">
    <location>
        <begin position="281"/>
        <end position="298"/>
    </location>
</feature>
<evidence type="ECO:0000259" key="9">
    <source>
        <dbReference type="Pfam" id="PF13231"/>
    </source>
</evidence>
<dbReference type="EMBL" id="LBTX01000002">
    <property type="protein sequence ID" value="KKQ50740.1"/>
    <property type="molecule type" value="Genomic_DNA"/>
</dbReference>
<sequence length="489" mass="56499">MKKKSNGIWIPLILILALGIVFRTFNFSKGFSFAYDQDIYSWISRDIIFNNHLRLNGQITSVDGVFIGPAYYYLMAATYAIFEMNPLGAALPLTIIGILNIISIFWIFKRFFGDKAGLIGAFIEAISFGLAAFDRWSVPTQPTILWCTWFLFIILEFSRGKLKYLWLYAILVGVLWNIHIALLPILPIPILVYFFSEGKLKEKFAKIKIKQILMALLIFMVVNSPFFIFEIKHNFSQVKSTLAATQFKNIGPSGWQKFDKTLNASGRELQQRFIAGWEISWVNWLWIGVIIILIFLRVKNKLKLAEFIGICSWIFLILLAQFTSKRPVSEYYFSNLLPLLTLLLSLFLSNINRKILWFVGIIYFGINTYWLINRSEIDTSYYYRKQLVDFVRSETLKNNYPCIAINYIADPGVGVGFRYLFWYDGIKLIKANDKVPIYNIVIPWQMSGNEVSAHFGRFGVINPKIVLEVDPAVCQDTKYNLDPLPGYTE</sequence>
<dbReference type="GO" id="GO:0010041">
    <property type="term" value="P:response to iron(III) ion"/>
    <property type="evidence" value="ECO:0007669"/>
    <property type="project" value="TreeGrafter"/>
</dbReference>
<evidence type="ECO:0000256" key="4">
    <source>
        <dbReference type="ARBA" id="ARBA00022679"/>
    </source>
</evidence>
<gene>
    <name evidence="10" type="ORF">US68_C0002G0017</name>
</gene>
<dbReference type="InterPro" id="IPR050297">
    <property type="entry name" value="LipidA_mod_glycosyltrf_83"/>
</dbReference>
<feature type="transmembrane region" description="Helical" evidence="8">
    <location>
        <begin position="355"/>
        <end position="372"/>
    </location>
</feature>
<feature type="transmembrane region" description="Helical" evidence="8">
    <location>
        <begin position="64"/>
        <end position="82"/>
    </location>
</feature>
<dbReference type="PANTHER" id="PTHR33908:SF3">
    <property type="entry name" value="UNDECAPRENYL PHOSPHATE-ALPHA-4-AMINO-4-DEOXY-L-ARABINOSE ARABINOSYL TRANSFERASE"/>
    <property type="match status" value="1"/>
</dbReference>
<reference evidence="10 11" key="1">
    <citation type="journal article" date="2015" name="Nature">
        <title>rRNA introns, odd ribosomes, and small enigmatic genomes across a large radiation of phyla.</title>
        <authorList>
            <person name="Brown C.T."/>
            <person name="Hug L.A."/>
            <person name="Thomas B.C."/>
            <person name="Sharon I."/>
            <person name="Castelle C.J."/>
            <person name="Singh A."/>
            <person name="Wilkins M.J."/>
            <person name="Williams K.H."/>
            <person name="Banfield J.F."/>
        </authorList>
    </citation>
    <scope>NUCLEOTIDE SEQUENCE [LARGE SCALE GENOMIC DNA]</scope>
</reference>
<proteinExistence type="predicted"/>
<evidence type="ECO:0000256" key="8">
    <source>
        <dbReference type="SAM" id="Phobius"/>
    </source>
</evidence>
<feature type="transmembrane region" description="Helical" evidence="8">
    <location>
        <begin position="304"/>
        <end position="324"/>
    </location>
</feature>
<evidence type="ECO:0000313" key="10">
    <source>
        <dbReference type="EMBL" id="KKQ50740.1"/>
    </source>
</evidence>
<evidence type="ECO:0000256" key="1">
    <source>
        <dbReference type="ARBA" id="ARBA00004651"/>
    </source>
</evidence>
<evidence type="ECO:0000256" key="5">
    <source>
        <dbReference type="ARBA" id="ARBA00022692"/>
    </source>
</evidence>
<dbReference type="GO" id="GO:0009103">
    <property type="term" value="P:lipopolysaccharide biosynthetic process"/>
    <property type="evidence" value="ECO:0007669"/>
    <property type="project" value="UniProtKB-ARBA"/>
</dbReference>
<dbReference type="AlphaFoldDB" id="A0A0G0IIB8"/>
<feature type="transmembrane region" description="Helical" evidence="8">
    <location>
        <begin position="6"/>
        <end position="25"/>
    </location>
</feature>
<evidence type="ECO:0000256" key="7">
    <source>
        <dbReference type="ARBA" id="ARBA00023136"/>
    </source>
</evidence>
<feature type="transmembrane region" description="Helical" evidence="8">
    <location>
        <begin position="165"/>
        <end position="192"/>
    </location>
</feature>
<feature type="domain" description="Glycosyltransferase RgtA/B/C/D-like" evidence="9">
    <location>
        <begin position="69"/>
        <end position="226"/>
    </location>
</feature>
<accession>A0A0G0IIB8</accession>
<dbReference type="Pfam" id="PF13231">
    <property type="entry name" value="PMT_2"/>
    <property type="match status" value="1"/>
</dbReference>
<keyword evidence="2" id="KW-1003">Cell membrane</keyword>
<evidence type="ECO:0000313" key="11">
    <source>
        <dbReference type="Proteomes" id="UP000034231"/>
    </source>
</evidence>
<organism evidence="10 11">
    <name type="scientific">Candidatus Shapirobacteria bacterium GW2011_GWE1_38_10</name>
    <dbReference type="NCBI Taxonomy" id="1618488"/>
    <lineage>
        <taxon>Bacteria</taxon>
        <taxon>Candidatus Shapironibacteriota</taxon>
    </lineage>
</organism>
<feature type="transmembrane region" description="Helical" evidence="8">
    <location>
        <begin position="212"/>
        <end position="229"/>
    </location>
</feature>
<evidence type="ECO:0000256" key="3">
    <source>
        <dbReference type="ARBA" id="ARBA00022676"/>
    </source>
</evidence>
<feature type="transmembrane region" description="Helical" evidence="8">
    <location>
        <begin position="331"/>
        <end position="349"/>
    </location>
</feature>
<dbReference type="GO" id="GO:0005886">
    <property type="term" value="C:plasma membrane"/>
    <property type="evidence" value="ECO:0007669"/>
    <property type="project" value="UniProtKB-SubCell"/>
</dbReference>
<name>A0A0G0IIB8_9BACT</name>
<protein>
    <submittedName>
        <fullName evidence="10">PMT family glycosyltransferase, 4-amino-4-deoxy-L-arabinose transferase</fullName>
    </submittedName>
</protein>
<dbReference type="PANTHER" id="PTHR33908">
    <property type="entry name" value="MANNOSYLTRANSFERASE YKCB-RELATED"/>
    <property type="match status" value="1"/>
</dbReference>
<keyword evidence="7 8" id="KW-0472">Membrane</keyword>
<dbReference type="InterPro" id="IPR038731">
    <property type="entry name" value="RgtA/B/C-like"/>
</dbReference>